<dbReference type="PANTHER" id="PTHR12056">
    <property type="entry name" value="DNA-DIRECTED RNA POLYMERASES I, II, AND III"/>
    <property type="match status" value="1"/>
</dbReference>
<name>A0A9P9XUB1_9HYPO</name>
<comment type="similarity">
    <text evidence="5">Belongs to the archaeal Rpo12/eukaryotic RPC10 RNA polymerase subunit family.</text>
</comment>
<keyword evidence="3" id="KW-0862">Zinc</keyword>
<organism evidence="7 8">
    <name type="scientific">Emericellopsis cladophorae</name>
    <dbReference type="NCBI Taxonomy" id="2686198"/>
    <lineage>
        <taxon>Eukaryota</taxon>
        <taxon>Fungi</taxon>
        <taxon>Dikarya</taxon>
        <taxon>Ascomycota</taxon>
        <taxon>Pezizomycotina</taxon>
        <taxon>Sordariomycetes</taxon>
        <taxon>Hypocreomycetidae</taxon>
        <taxon>Hypocreales</taxon>
        <taxon>Bionectriaceae</taxon>
        <taxon>Emericellopsis</taxon>
    </lineage>
</organism>
<dbReference type="SMART" id="SM00659">
    <property type="entry name" value="RPOLCX"/>
    <property type="match status" value="1"/>
</dbReference>
<reference evidence="7" key="2">
    <citation type="submission" date="2022-07" db="EMBL/GenBank/DDBJ databases">
        <authorList>
            <person name="Goncalves M.F.M."/>
            <person name="Hilario S."/>
            <person name="Van De Peer Y."/>
            <person name="Esteves A.C."/>
            <person name="Alves A."/>
        </authorList>
    </citation>
    <scope>NUCLEOTIDE SEQUENCE</scope>
    <source>
        <strain evidence="7">MUM 19.33</strain>
    </source>
</reference>
<dbReference type="GO" id="GO:0005736">
    <property type="term" value="C:RNA polymerase I complex"/>
    <property type="evidence" value="ECO:0007669"/>
    <property type="project" value="TreeGrafter"/>
</dbReference>
<dbReference type="EMBL" id="JAGIXG020000091">
    <property type="protein sequence ID" value="KAI6777916.1"/>
    <property type="molecule type" value="Genomic_DNA"/>
</dbReference>
<dbReference type="GO" id="GO:0006351">
    <property type="term" value="P:DNA-templated transcription"/>
    <property type="evidence" value="ECO:0007669"/>
    <property type="project" value="InterPro"/>
</dbReference>
<proteinExistence type="inferred from homology"/>
<dbReference type="GO" id="GO:0008270">
    <property type="term" value="F:zinc ion binding"/>
    <property type="evidence" value="ECO:0007669"/>
    <property type="project" value="InterPro"/>
</dbReference>
<dbReference type="RefSeq" id="XP_051358772.1">
    <property type="nucleotide sequence ID" value="XM_051510321.1"/>
</dbReference>
<dbReference type="Pfam" id="PF03604">
    <property type="entry name" value="Zn_ribbon_RPAB4"/>
    <property type="match status" value="1"/>
</dbReference>
<accession>A0A9P9XUB1</accession>
<dbReference type="AlphaFoldDB" id="A0A9P9XUB1"/>
<evidence type="ECO:0000256" key="2">
    <source>
        <dbReference type="ARBA" id="ARBA00022723"/>
    </source>
</evidence>
<reference evidence="7" key="1">
    <citation type="journal article" date="2021" name="J Fungi (Basel)">
        <title>Genomic and Metabolomic Analyses of the Marine Fungus Emericellopsis cladophorae: Insights into Saltwater Adaptability Mechanisms and Its Biosynthetic Potential.</title>
        <authorList>
            <person name="Goncalves M.F.M."/>
            <person name="Hilario S."/>
            <person name="Van de Peer Y."/>
            <person name="Esteves A.C."/>
            <person name="Alves A."/>
        </authorList>
    </citation>
    <scope>NUCLEOTIDE SEQUENCE</scope>
    <source>
        <strain evidence="7">MUM 19.33</strain>
    </source>
</reference>
<evidence type="ECO:0000256" key="4">
    <source>
        <dbReference type="ARBA" id="ARBA00023242"/>
    </source>
</evidence>
<evidence type="ECO:0000256" key="6">
    <source>
        <dbReference type="SAM" id="MobiDB-lite"/>
    </source>
</evidence>
<dbReference type="GO" id="GO:0003899">
    <property type="term" value="F:DNA-directed RNA polymerase activity"/>
    <property type="evidence" value="ECO:0007669"/>
    <property type="project" value="InterPro"/>
</dbReference>
<keyword evidence="8" id="KW-1185">Reference proteome</keyword>
<comment type="subcellular location">
    <subcellularLocation>
        <location evidence="1">Nucleus</location>
    </subcellularLocation>
</comment>
<evidence type="ECO:0000313" key="8">
    <source>
        <dbReference type="Proteomes" id="UP001055219"/>
    </source>
</evidence>
<keyword evidence="2" id="KW-0479">Metal-binding</keyword>
<protein>
    <recommendedName>
        <fullName evidence="9">Metallothionein-I gene transcription activator</fullName>
    </recommendedName>
</protein>
<evidence type="ECO:0000256" key="3">
    <source>
        <dbReference type="ARBA" id="ARBA00022833"/>
    </source>
</evidence>
<dbReference type="GO" id="GO:0005666">
    <property type="term" value="C:RNA polymerase III complex"/>
    <property type="evidence" value="ECO:0007669"/>
    <property type="project" value="TreeGrafter"/>
</dbReference>
<evidence type="ECO:0008006" key="9">
    <source>
        <dbReference type="Google" id="ProtNLM"/>
    </source>
</evidence>
<dbReference type="PANTHER" id="PTHR12056:SF2">
    <property type="entry name" value="GEO11084P1"/>
    <property type="match status" value="1"/>
</dbReference>
<dbReference type="SUPFAM" id="SSF63393">
    <property type="entry name" value="RNA polymerase subunits"/>
    <property type="match status" value="1"/>
</dbReference>
<dbReference type="InterPro" id="IPR039747">
    <property type="entry name" value="RPABC4"/>
</dbReference>
<evidence type="ECO:0000256" key="5">
    <source>
        <dbReference type="ARBA" id="ARBA00025770"/>
    </source>
</evidence>
<dbReference type="InterPro" id="IPR029040">
    <property type="entry name" value="RPABC4/Spt4"/>
</dbReference>
<dbReference type="Gene3D" id="2.20.28.30">
    <property type="entry name" value="RNA polymerase ii, chain L"/>
    <property type="match status" value="1"/>
</dbReference>
<dbReference type="OrthoDB" id="5585087at2759"/>
<dbReference type="GO" id="GO:0005665">
    <property type="term" value="C:RNA polymerase II, core complex"/>
    <property type="evidence" value="ECO:0007669"/>
    <property type="project" value="TreeGrafter"/>
</dbReference>
<feature type="region of interest" description="Disordered" evidence="6">
    <location>
        <begin position="1"/>
        <end position="23"/>
    </location>
</feature>
<dbReference type="GeneID" id="75835036"/>
<comment type="caution">
    <text evidence="7">The sequence shown here is derived from an EMBL/GenBank/DDBJ whole genome shotgun (WGS) entry which is preliminary data.</text>
</comment>
<sequence length="72" mass="7903">MVREGYQPPTAGSGPRGSTHTGHEVRTQITYLCGDCGSRVALAKDAAVACNQCMGRVLYKERTKRMVQFEAR</sequence>
<dbReference type="Proteomes" id="UP001055219">
    <property type="component" value="Unassembled WGS sequence"/>
</dbReference>
<gene>
    <name evidence="7" type="ORF">J7T54_008566</name>
</gene>
<evidence type="ECO:0000313" key="7">
    <source>
        <dbReference type="EMBL" id="KAI6777916.1"/>
    </source>
</evidence>
<keyword evidence="4" id="KW-0539">Nucleus</keyword>
<dbReference type="GO" id="GO:0003677">
    <property type="term" value="F:DNA binding"/>
    <property type="evidence" value="ECO:0007669"/>
    <property type="project" value="InterPro"/>
</dbReference>
<evidence type="ECO:0000256" key="1">
    <source>
        <dbReference type="ARBA" id="ARBA00004123"/>
    </source>
</evidence>
<dbReference type="InterPro" id="IPR006591">
    <property type="entry name" value="RNAP_P/RPABC4"/>
</dbReference>